<sequence length="316" mass="34160">MKILKYSYGLLVALLVLATSCTDFVEPRIPYKTFDTATYLRTIARTSDSFNFFDLQSSKFALTLEAVDIEDGATVSTVEIRVRHRRLIPGVGLEYTPTNDVLVKTLSASDFGPNPNSRFLRTSFEVAALDAITAVGLTPAQIEGGDTFEFRLVLTTTNGRVFSSDNRSSDVAGGFFYASPFLYNVGVVCPTALGGTYAFSTVVTNSPYARSCEGKVLTGTISLTPVTNSTAYTISDGSFGMFDCSDSGWGAGNLRLNDSCGILNFTGADKYGSTYTFTFVSNDGKNLVFDWITTDNEASRTTLIAPAGFTWPSTLR</sequence>
<gene>
    <name evidence="1" type="ORF">SAMN05444412_102274</name>
</gene>
<evidence type="ECO:0008006" key="3">
    <source>
        <dbReference type="Google" id="ProtNLM"/>
    </source>
</evidence>
<organism evidence="1 2">
    <name type="scientific">Rhodonellum ikkaensis</name>
    <dbReference type="NCBI Taxonomy" id="336829"/>
    <lineage>
        <taxon>Bacteria</taxon>
        <taxon>Pseudomonadati</taxon>
        <taxon>Bacteroidota</taxon>
        <taxon>Cytophagia</taxon>
        <taxon>Cytophagales</taxon>
        <taxon>Cytophagaceae</taxon>
        <taxon>Rhodonellum</taxon>
    </lineage>
</organism>
<comment type="caution">
    <text evidence="1">The sequence shown here is derived from an EMBL/GenBank/DDBJ whole genome shotgun (WGS) entry which is preliminary data.</text>
</comment>
<evidence type="ECO:0000313" key="2">
    <source>
        <dbReference type="Proteomes" id="UP000199663"/>
    </source>
</evidence>
<protein>
    <recommendedName>
        <fullName evidence="3">DUF1735 domain-containing protein</fullName>
    </recommendedName>
</protein>
<name>A0A1H3M019_9BACT</name>
<dbReference type="PROSITE" id="PS51257">
    <property type="entry name" value="PROKAR_LIPOPROTEIN"/>
    <property type="match status" value="1"/>
</dbReference>
<reference evidence="1 2" key="1">
    <citation type="submission" date="2016-10" db="EMBL/GenBank/DDBJ databases">
        <authorList>
            <person name="Varghese N."/>
            <person name="Submissions S."/>
        </authorList>
    </citation>
    <scope>NUCLEOTIDE SEQUENCE [LARGE SCALE GENOMIC DNA]</scope>
    <source>
        <strain evidence="1 2">DSM 17997</strain>
    </source>
</reference>
<evidence type="ECO:0000313" key="1">
    <source>
        <dbReference type="EMBL" id="SDY69618.1"/>
    </source>
</evidence>
<dbReference type="Proteomes" id="UP000199663">
    <property type="component" value="Unassembled WGS sequence"/>
</dbReference>
<keyword evidence="2" id="KW-1185">Reference proteome</keyword>
<proteinExistence type="predicted"/>
<dbReference type="RefSeq" id="WP_019596683.1">
    <property type="nucleotide sequence ID" value="NZ_FNQC01000002.1"/>
</dbReference>
<accession>A0A1H3M019</accession>
<dbReference type="EMBL" id="FNQC01000002">
    <property type="protein sequence ID" value="SDY69618.1"/>
    <property type="molecule type" value="Genomic_DNA"/>
</dbReference>